<organism evidence="8 9">
    <name type="scientific">Arcticibacter pallidicorallinus</name>
    <dbReference type="NCBI Taxonomy" id="1259464"/>
    <lineage>
        <taxon>Bacteria</taxon>
        <taxon>Pseudomonadati</taxon>
        <taxon>Bacteroidota</taxon>
        <taxon>Sphingobacteriia</taxon>
        <taxon>Sphingobacteriales</taxon>
        <taxon>Sphingobacteriaceae</taxon>
        <taxon>Arcticibacter</taxon>
    </lineage>
</organism>
<gene>
    <name evidence="8" type="ORF">B0I27_11326</name>
</gene>
<evidence type="ECO:0000256" key="1">
    <source>
        <dbReference type="ARBA" id="ARBA00005937"/>
    </source>
</evidence>
<sequence length="262" mass="29423">MRFLITLSPNPGKTFLPYSYQYALSGVIYKKLALADEQYASFLHERGYSQIESNKHFKLFTYSNLKGDFCIEHNSLRLQSKELSFQLSCYMPKFAEHLIKGVFINQEVSIGGVGATARFVVQQVSLLPNPTPIDDSLHTVILKPISPLVVGEKNERGYYNYLSPLDANFIPLLKNNLREKIRAIGGDPTSDRLEVGLNLFPDRLRSRLVTIKENTQEESKVRGFYGFELVVKGTGKVINILMDCGLGMLNGMGFGSVEVKNS</sequence>
<accession>A0A2T0TT22</accession>
<dbReference type="GO" id="GO:0051607">
    <property type="term" value="P:defense response to virus"/>
    <property type="evidence" value="ECO:0007669"/>
    <property type="project" value="UniProtKB-KW"/>
</dbReference>
<protein>
    <recommendedName>
        <fullName evidence="4">CRISPR-associated endoribonuclease</fullName>
    </recommendedName>
</protein>
<evidence type="ECO:0000313" key="8">
    <source>
        <dbReference type="EMBL" id="PRY48844.1"/>
    </source>
</evidence>
<keyword evidence="2" id="KW-0694">RNA-binding</keyword>
<dbReference type="NCBIfam" id="TIGR01877">
    <property type="entry name" value="cas_cas6"/>
    <property type="match status" value="1"/>
</dbReference>
<feature type="active site" description="Proton donor" evidence="6">
    <location>
        <position position="44"/>
    </location>
</feature>
<dbReference type="Pfam" id="PF21350">
    <property type="entry name" value="Cas6_I-A"/>
    <property type="match status" value="1"/>
</dbReference>
<dbReference type="InterPro" id="IPR045747">
    <property type="entry name" value="CRISPR-assoc_prot_Cas6_N_sf"/>
</dbReference>
<evidence type="ECO:0000256" key="3">
    <source>
        <dbReference type="ARBA" id="ARBA00023118"/>
    </source>
</evidence>
<name>A0A2T0TT22_9SPHI</name>
<dbReference type="Gene3D" id="3.30.70.1890">
    <property type="match status" value="1"/>
</dbReference>
<evidence type="ECO:0000313" key="9">
    <source>
        <dbReference type="Proteomes" id="UP000238034"/>
    </source>
</evidence>
<dbReference type="EMBL" id="PVTH01000013">
    <property type="protein sequence ID" value="PRY48844.1"/>
    <property type="molecule type" value="Genomic_DNA"/>
</dbReference>
<comment type="similarity">
    <text evidence="1 4">Belongs to the CRISPR-associated protein Cas6/Cse3/CasE family.</text>
</comment>
<dbReference type="Gene3D" id="3.30.70.1900">
    <property type="match status" value="1"/>
</dbReference>
<feature type="site" description="Transition state stabilizer" evidence="5">
    <location>
        <position position="58"/>
    </location>
</feature>
<dbReference type="CDD" id="cd21140">
    <property type="entry name" value="Cas6_I-like"/>
    <property type="match status" value="1"/>
</dbReference>
<dbReference type="Pfam" id="PF01881">
    <property type="entry name" value="Cas_Cas6_C"/>
    <property type="match status" value="1"/>
</dbReference>
<dbReference type="AlphaFoldDB" id="A0A2T0TT22"/>
<feature type="domain" description="CRISPR associated protein Cas6 C-terminal" evidence="7">
    <location>
        <begin position="138"/>
        <end position="259"/>
    </location>
</feature>
<dbReference type="Proteomes" id="UP000238034">
    <property type="component" value="Unassembled WGS sequence"/>
</dbReference>
<comment type="function">
    <text evidence="4">CRISPR (clustered regularly interspaced short palindromic repeat), is an adaptive immune system that provides protection against mobile genetic elements (viruses, transposable elements and conjugative plasmids). CRISPR clusters contain sequences complementary to antecedent mobile elements and target invading nucleic acids. CRISPR clusters are transcribed and processed into CRISPR RNA (crRNA).</text>
</comment>
<comment type="caution">
    <text evidence="8">The sequence shown here is derived from an EMBL/GenBank/DDBJ whole genome shotgun (WGS) entry which is preliminary data.</text>
</comment>
<keyword evidence="3" id="KW-0051">Antiviral defense</keyword>
<dbReference type="InterPro" id="IPR010156">
    <property type="entry name" value="CRISPR-assoc_prot_Cas6"/>
</dbReference>
<feature type="active site" description="Proton acceptor" evidence="6">
    <location>
        <position position="29"/>
    </location>
</feature>
<reference evidence="8 9" key="1">
    <citation type="submission" date="2018-03" db="EMBL/GenBank/DDBJ databases">
        <title>Genomic Encyclopedia of Type Strains, Phase III (KMG-III): the genomes of soil and plant-associated and newly described type strains.</title>
        <authorList>
            <person name="Whitman W."/>
        </authorList>
    </citation>
    <scope>NUCLEOTIDE SEQUENCE [LARGE SCALE GENOMIC DNA]</scope>
    <source>
        <strain evidence="8 9">CGMCC 1.9313</strain>
    </source>
</reference>
<evidence type="ECO:0000256" key="5">
    <source>
        <dbReference type="PIRSR" id="PIRSR005054-1"/>
    </source>
</evidence>
<dbReference type="GO" id="GO:0016788">
    <property type="term" value="F:hydrolase activity, acting on ester bonds"/>
    <property type="evidence" value="ECO:0007669"/>
    <property type="project" value="InterPro"/>
</dbReference>
<evidence type="ECO:0000256" key="4">
    <source>
        <dbReference type="PIRNR" id="PIRNR005054"/>
    </source>
</evidence>
<dbReference type="RefSeq" id="WP_106295199.1">
    <property type="nucleotide sequence ID" value="NZ_PVTH01000013.1"/>
</dbReference>
<dbReference type="InterPro" id="IPR049435">
    <property type="entry name" value="Cas_Cas6_C"/>
</dbReference>
<evidence type="ECO:0000256" key="6">
    <source>
        <dbReference type="PIRSR" id="PIRSR005054-50"/>
    </source>
</evidence>
<evidence type="ECO:0000259" key="7">
    <source>
        <dbReference type="Pfam" id="PF01881"/>
    </source>
</evidence>
<dbReference type="GO" id="GO:0003723">
    <property type="term" value="F:RNA binding"/>
    <property type="evidence" value="ECO:0007669"/>
    <property type="project" value="UniProtKB-KW"/>
</dbReference>
<dbReference type="PIRSF" id="PIRSF005054">
    <property type="entry name" value="PF1131"/>
    <property type="match status" value="1"/>
</dbReference>
<proteinExistence type="inferred from homology"/>
<keyword evidence="9" id="KW-1185">Reference proteome</keyword>
<dbReference type="PANTHER" id="PTHR36984:SF1">
    <property type="entry name" value="CRISPR-ASSOCIATED ENDORIBONUCLEASE CAS6 1"/>
    <property type="match status" value="1"/>
</dbReference>
<evidence type="ECO:0000256" key="2">
    <source>
        <dbReference type="ARBA" id="ARBA00022884"/>
    </source>
</evidence>
<dbReference type="PANTHER" id="PTHR36984">
    <property type="entry name" value="CRISPR-ASSOCIATED ENDORIBONUCLEASE CAS6 1"/>
    <property type="match status" value="1"/>
</dbReference>
<dbReference type="OrthoDB" id="9797488at2"/>